<accession>A0A5B7DDU2</accession>
<sequence>MGLVDANQGVNRSAAPPLGDLHCLSSDCVPCQPCLPVSLSAPRQTAPLKAPPATQPSGRLYQFGFVFCLYRLLLCADSAPRPKFQRSLKSLS</sequence>
<dbReference type="EMBL" id="VSRR010000773">
    <property type="protein sequence ID" value="MPC19468.1"/>
    <property type="molecule type" value="Genomic_DNA"/>
</dbReference>
<proteinExistence type="predicted"/>
<evidence type="ECO:0000313" key="2">
    <source>
        <dbReference type="Proteomes" id="UP000324222"/>
    </source>
</evidence>
<protein>
    <submittedName>
        <fullName evidence="1">Uncharacterized protein</fullName>
    </submittedName>
</protein>
<comment type="caution">
    <text evidence="1">The sequence shown here is derived from an EMBL/GenBank/DDBJ whole genome shotgun (WGS) entry which is preliminary data.</text>
</comment>
<keyword evidence="2" id="KW-1185">Reference proteome</keyword>
<organism evidence="1 2">
    <name type="scientific">Portunus trituberculatus</name>
    <name type="common">Swimming crab</name>
    <name type="synonym">Neptunus trituberculatus</name>
    <dbReference type="NCBI Taxonomy" id="210409"/>
    <lineage>
        <taxon>Eukaryota</taxon>
        <taxon>Metazoa</taxon>
        <taxon>Ecdysozoa</taxon>
        <taxon>Arthropoda</taxon>
        <taxon>Crustacea</taxon>
        <taxon>Multicrustacea</taxon>
        <taxon>Malacostraca</taxon>
        <taxon>Eumalacostraca</taxon>
        <taxon>Eucarida</taxon>
        <taxon>Decapoda</taxon>
        <taxon>Pleocyemata</taxon>
        <taxon>Brachyura</taxon>
        <taxon>Eubrachyura</taxon>
        <taxon>Portunoidea</taxon>
        <taxon>Portunidae</taxon>
        <taxon>Portuninae</taxon>
        <taxon>Portunus</taxon>
    </lineage>
</organism>
<evidence type="ECO:0000313" key="1">
    <source>
        <dbReference type="EMBL" id="MPC19468.1"/>
    </source>
</evidence>
<dbReference type="AlphaFoldDB" id="A0A5B7DDU2"/>
<dbReference type="Proteomes" id="UP000324222">
    <property type="component" value="Unassembled WGS sequence"/>
</dbReference>
<gene>
    <name evidence="1" type="ORF">E2C01_012382</name>
</gene>
<name>A0A5B7DDU2_PORTR</name>
<reference evidence="1 2" key="1">
    <citation type="submission" date="2019-05" db="EMBL/GenBank/DDBJ databases">
        <title>Another draft genome of Portunus trituberculatus and its Hox gene families provides insights of decapod evolution.</title>
        <authorList>
            <person name="Jeong J.-H."/>
            <person name="Song I."/>
            <person name="Kim S."/>
            <person name="Choi T."/>
            <person name="Kim D."/>
            <person name="Ryu S."/>
            <person name="Kim W."/>
        </authorList>
    </citation>
    <scope>NUCLEOTIDE SEQUENCE [LARGE SCALE GENOMIC DNA]</scope>
    <source>
        <tissue evidence="1">Muscle</tissue>
    </source>
</reference>